<dbReference type="GO" id="GO:0004674">
    <property type="term" value="F:protein serine/threonine kinase activity"/>
    <property type="evidence" value="ECO:0007669"/>
    <property type="project" value="UniProtKB-KW"/>
</dbReference>
<evidence type="ECO:0000313" key="9">
    <source>
        <dbReference type="Proteomes" id="UP001431429"/>
    </source>
</evidence>
<protein>
    <submittedName>
        <fullName evidence="8">Serine/threonine protein kinase</fullName>
    </submittedName>
</protein>
<evidence type="ECO:0000256" key="4">
    <source>
        <dbReference type="ARBA" id="ARBA00022840"/>
    </source>
</evidence>
<dbReference type="Gene3D" id="3.30.200.20">
    <property type="entry name" value="Phosphorylase Kinase, domain 1"/>
    <property type="match status" value="1"/>
</dbReference>
<proteinExistence type="predicted"/>
<dbReference type="RefSeq" id="WP_250924270.1">
    <property type="nucleotide sequence ID" value="NZ_JAMQAW010000096.1"/>
</dbReference>
<feature type="compositionally biased region" description="Low complexity" evidence="6">
    <location>
        <begin position="329"/>
        <end position="347"/>
    </location>
</feature>
<dbReference type="PROSITE" id="PS00107">
    <property type="entry name" value="PROTEIN_KINASE_ATP"/>
    <property type="match status" value="1"/>
</dbReference>
<sequence>MQPLDPGDPRLIGPYRLLGRLGAGGMGRVYLGRSAGGRTVAVKVVHPHFALDDEFRTRFRREVESARRVGGQWTAPVLDADPGAAQPWLATGYVAGPALSAAVTGHGPLPMPAVRALGAGLAEALTAVHALELVHRDVKPSNVLLTLDGPRLIDFGIARVTDGTASLTSTGVSVGSPGYMSPEQILGKGISGAADVFSLGAVLAYAATGSAPFSGDSSATLLYKVVHEEPELDGLEGELRQLVAGALAKNPGARPTPREIAGALAPGGAAALVAAGWLPGALVEQVSRAAVELLSLEPADPARGPEGPLSGPVAFSSPSVGGVEAARAGQPGQPGQPTGTTPGTFGPPIEPMHPLPSGHPLASVPQLPVFPAAGEGHAPWAPASQGDPSADPDPPPPTRNRRKVSCTLTLTLAAVLAGVTIGVGVLYDLLPGSGAFKDSDDTANAGPQDPAEGSTAPSAPGNPDSEQASEVPKAFIGTWEGPFTISFADTDLKAGTFTIVLKSGRTGGRIGTAAQYDALGNLACTDNLVLRKATATQLVTDGASNGRAGSKCTEGTHTVTLKLAGGNLRYSSDEPRAGNPRATLKRATN</sequence>
<dbReference type="InterPro" id="IPR011009">
    <property type="entry name" value="Kinase-like_dom_sf"/>
</dbReference>
<keyword evidence="3 8" id="KW-0418">Kinase</keyword>
<feature type="region of interest" description="Disordered" evidence="6">
    <location>
        <begin position="302"/>
        <end position="402"/>
    </location>
</feature>
<comment type="caution">
    <text evidence="8">The sequence shown here is derived from an EMBL/GenBank/DDBJ whole genome shotgun (WGS) entry which is preliminary data.</text>
</comment>
<reference evidence="8" key="1">
    <citation type="submission" date="2022-06" db="EMBL/GenBank/DDBJ databases">
        <title>Genome public.</title>
        <authorList>
            <person name="Sun Q."/>
        </authorList>
    </citation>
    <scope>NUCLEOTIDE SEQUENCE</scope>
    <source>
        <strain evidence="8">CWNU-1</strain>
    </source>
</reference>
<evidence type="ECO:0000256" key="6">
    <source>
        <dbReference type="SAM" id="MobiDB-lite"/>
    </source>
</evidence>
<keyword evidence="2 5" id="KW-0547">Nucleotide-binding</keyword>
<accession>A0ABT0V0W9</accession>
<dbReference type="InterPro" id="IPR008271">
    <property type="entry name" value="Ser/Thr_kinase_AS"/>
</dbReference>
<dbReference type="SUPFAM" id="SSF56112">
    <property type="entry name" value="Protein kinase-like (PK-like)"/>
    <property type="match status" value="1"/>
</dbReference>
<feature type="binding site" evidence="5">
    <location>
        <position position="43"/>
    </location>
    <ligand>
        <name>ATP</name>
        <dbReference type="ChEBI" id="CHEBI:30616"/>
    </ligand>
</feature>
<keyword evidence="9" id="KW-1185">Reference proteome</keyword>
<dbReference type="Proteomes" id="UP001431429">
    <property type="component" value="Unassembled WGS sequence"/>
</dbReference>
<evidence type="ECO:0000259" key="7">
    <source>
        <dbReference type="PROSITE" id="PS50011"/>
    </source>
</evidence>
<dbReference type="PANTHER" id="PTHR43289:SF34">
    <property type="entry name" value="SERINE_THREONINE-PROTEIN KINASE YBDM-RELATED"/>
    <property type="match status" value="1"/>
</dbReference>
<dbReference type="PANTHER" id="PTHR43289">
    <property type="entry name" value="MITOGEN-ACTIVATED PROTEIN KINASE KINASE KINASE 20-RELATED"/>
    <property type="match status" value="1"/>
</dbReference>
<keyword evidence="4 5" id="KW-0067">ATP-binding</keyword>
<feature type="domain" description="Protein kinase" evidence="7">
    <location>
        <begin position="15"/>
        <end position="278"/>
    </location>
</feature>
<dbReference type="InterPro" id="IPR000719">
    <property type="entry name" value="Prot_kinase_dom"/>
</dbReference>
<dbReference type="InterPro" id="IPR017441">
    <property type="entry name" value="Protein_kinase_ATP_BS"/>
</dbReference>
<gene>
    <name evidence="8" type="ORF">NBG84_37905</name>
</gene>
<feature type="region of interest" description="Disordered" evidence="6">
    <location>
        <begin position="569"/>
        <end position="589"/>
    </location>
</feature>
<dbReference type="PROSITE" id="PS00108">
    <property type="entry name" value="PROTEIN_KINASE_ST"/>
    <property type="match status" value="1"/>
</dbReference>
<feature type="region of interest" description="Disordered" evidence="6">
    <location>
        <begin position="438"/>
        <end position="469"/>
    </location>
</feature>
<evidence type="ECO:0000256" key="5">
    <source>
        <dbReference type="PROSITE-ProRule" id="PRU10141"/>
    </source>
</evidence>
<evidence type="ECO:0000256" key="1">
    <source>
        <dbReference type="ARBA" id="ARBA00022679"/>
    </source>
</evidence>
<evidence type="ECO:0000256" key="2">
    <source>
        <dbReference type="ARBA" id="ARBA00022741"/>
    </source>
</evidence>
<dbReference type="CDD" id="cd14014">
    <property type="entry name" value="STKc_PknB_like"/>
    <property type="match status" value="1"/>
</dbReference>
<dbReference type="SMART" id="SM00220">
    <property type="entry name" value="S_TKc"/>
    <property type="match status" value="1"/>
</dbReference>
<evidence type="ECO:0000256" key="3">
    <source>
        <dbReference type="ARBA" id="ARBA00022777"/>
    </source>
</evidence>
<keyword evidence="1" id="KW-0808">Transferase</keyword>
<dbReference type="Pfam" id="PF00069">
    <property type="entry name" value="Pkinase"/>
    <property type="match status" value="1"/>
</dbReference>
<keyword evidence="8" id="KW-0723">Serine/threonine-protein kinase</keyword>
<dbReference type="EMBL" id="JAMQAW010000096">
    <property type="protein sequence ID" value="MCM2393980.1"/>
    <property type="molecule type" value="Genomic_DNA"/>
</dbReference>
<name>A0ABT0V0W9_9ACTN</name>
<organism evidence="8 9">
    <name type="scientific">Streptomyces albipurpureus</name>
    <dbReference type="NCBI Taxonomy" id="2897419"/>
    <lineage>
        <taxon>Bacteria</taxon>
        <taxon>Bacillati</taxon>
        <taxon>Actinomycetota</taxon>
        <taxon>Actinomycetes</taxon>
        <taxon>Kitasatosporales</taxon>
        <taxon>Streptomycetaceae</taxon>
        <taxon>Streptomyces</taxon>
    </lineage>
</organism>
<evidence type="ECO:0000313" key="8">
    <source>
        <dbReference type="EMBL" id="MCM2393980.1"/>
    </source>
</evidence>
<dbReference type="Gene3D" id="1.10.510.10">
    <property type="entry name" value="Transferase(Phosphotransferase) domain 1"/>
    <property type="match status" value="1"/>
</dbReference>
<dbReference type="PROSITE" id="PS50011">
    <property type="entry name" value="PROTEIN_KINASE_DOM"/>
    <property type="match status" value="1"/>
</dbReference>